<dbReference type="Proteomes" id="UP000655751">
    <property type="component" value="Unassembled WGS sequence"/>
</dbReference>
<dbReference type="InterPro" id="IPR042171">
    <property type="entry name" value="Acyl-CoA_hotdog"/>
</dbReference>
<reference evidence="3" key="1">
    <citation type="submission" date="2020-11" db="EMBL/GenBank/DDBJ databases">
        <title>Nocardia NEAU-351.nov., a novel actinomycete isolated from the cow dung.</title>
        <authorList>
            <person name="Zhang X."/>
        </authorList>
    </citation>
    <scope>NUCLEOTIDE SEQUENCE</scope>
    <source>
        <strain evidence="3">NEAU-351</strain>
    </source>
</reference>
<protein>
    <submittedName>
        <fullName evidence="3">Thioesterase family protein</fullName>
    </submittedName>
</protein>
<evidence type="ECO:0000313" key="4">
    <source>
        <dbReference type="Proteomes" id="UP000655751"/>
    </source>
</evidence>
<dbReference type="PANTHER" id="PTHR38110">
    <property type="entry name" value="CHROMOSOME 23, WHOLE GENOME SHOTGUN SEQUENCE"/>
    <property type="match status" value="1"/>
</dbReference>
<dbReference type="EMBL" id="JADMLG010000006">
    <property type="protein sequence ID" value="MBH0777731.1"/>
    <property type="molecule type" value="Genomic_DNA"/>
</dbReference>
<evidence type="ECO:0000313" key="3">
    <source>
        <dbReference type="EMBL" id="MBH0777731.1"/>
    </source>
</evidence>
<dbReference type="Pfam" id="PF20789">
    <property type="entry name" value="4HBT_3C"/>
    <property type="match status" value="1"/>
</dbReference>
<organism evidence="3 4">
    <name type="scientific">Nocardia bovistercoris</name>
    <dbReference type="NCBI Taxonomy" id="2785916"/>
    <lineage>
        <taxon>Bacteria</taxon>
        <taxon>Bacillati</taxon>
        <taxon>Actinomycetota</taxon>
        <taxon>Actinomycetes</taxon>
        <taxon>Mycobacteriales</taxon>
        <taxon>Nocardiaceae</taxon>
        <taxon>Nocardia</taxon>
    </lineage>
</organism>
<dbReference type="InterPro" id="IPR029069">
    <property type="entry name" value="HotDog_dom_sf"/>
</dbReference>
<dbReference type="InterPro" id="IPR049449">
    <property type="entry name" value="TesB_ACOT8-like_N"/>
</dbReference>
<evidence type="ECO:0000259" key="2">
    <source>
        <dbReference type="Pfam" id="PF20789"/>
    </source>
</evidence>
<dbReference type="InterPro" id="IPR049450">
    <property type="entry name" value="ACOT8-like_C"/>
</dbReference>
<gene>
    <name evidence="3" type="ORF">IT779_15760</name>
</gene>
<dbReference type="Gene3D" id="2.40.160.210">
    <property type="entry name" value="Acyl-CoA thioesterase, double hotdog domain"/>
    <property type="match status" value="1"/>
</dbReference>
<keyword evidence="4" id="KW-1185">Reference proteome</keyword>
<dbReference type="AlphaFoldDB" id="A0A931IB17"/>
<dbReference type="InterPro" id="IPR052389">
    <property type="entry name" value="Sec_Metab_Biosynth-Assoc"/>
</dbReference>
<comment type="caution">
    <text evidence="3">The sequence shown here is derived from an EMBL/GenBank/DDBJ whole genome shotgun (WGS) entry which is preliminary data.</text>
</comment>
<accession>A0A931IB17</accession>
<dbReference type="SUPFAM" id="SSF54637">
    <property type="entry name" value="Thioesterase/thiol ester dehydrase-isomerase"/>
    <property type="match status" value="2"/>
</dbReference>
<dbReference type="PANTHER" id="PTHR38110:SF1">
    <property type="entry name" value="THIOESTERASE DOMAIN-CONTAINING PROTEIN"/>
    <property type="match status" value="1"/>
</dbReference>
<evidence type="ECO:0000259" key="1">
    <source>
        <dbReference type="Pfam" id="PF13622"/>
    </source>
</evidence>
<sequence length="266" mass="28469">MQLTSPFGAVFDLTEIDRHRWRARVDDTWRGWTGPHGGVIAGLAVAAAESAVGDEVAVRALDLRFLGRPRDGELTLRAERHPVGRTTHVVDIAVLQDEDTVAAASVTLGRTRAGTIDDRFDRTAPQVPAPDACALFRLPTDIVPAAAHFEIRPAAGPLPLTGSDETCMTVWTALIPELPLDAPSLAVLADALPPAIFPALTAPVAVPTVTMSLHVHTDDFDPLARRALVRAANVSTGGGWSVDDIDIWDERGRLLATARQSRRVLG</sequence>
<feature type="domain" description="Acyl-CoA thioesterase-like C-terminal" evidence="2">
    <location>
        <begin position="131"/>
        <end position="261"/>
    </location>
</feature>
<name>A0A931IB17_9NOCA</name>
<feature type="domain" description="Acyl-CoA thioesterase-like N-terminal HotDog" evidence="1">
    <location>
        <begin position="27"/>
        <end position="108"/>
    </location>
</feature>
<proteinExistence type="predicted"/>
<dbReference type="Pfam" id="PF13622">
    <property type="entry name" value="4HBT_3"/>
    <property type="match status" value="1"/>
</dbReference>